<dbReference type="EMBL" id="MK500595">
    <property type="protein sequence ID" value="QBK93366.1"/>
    <property type="molecule type" value="Genomic_DNA"/>
</dbReference>
<accession>A0A481ZCH0</accession>
<gene>
    <name evidence="1" type="ORF">LCPAC404_00700</name>
</gene>
<sequence length="497" mass="57581">MSIQHITDAILKLPVDFIKRYFNVETIPGTTTLFSVGIRKANDIYLLQEITYSSDGIHSIFVSTVCCNLMRNYIPNFLFLLGHMRTTPIYVDKSRNVTSWILERANEADVDTKLCSTYKLFYEYMENSSSFATFCESCNTQEFLECYMQILYSLREAKNKCGFIHGNLIAESVFVKALNERSTIRYGDTYLTTKNVAIMFNFAKSTVTRKDKIYTPHPNSYQRRTMQKNREDRSEDTVHDAYKLFENSLNIMKNSDNNATRENLTFMFRFFRAGDTKLSSETEIFGDLDDLIRFIHINNKLGFISDTQPGNEPLVISRHGEEISLDEAVSLVAGNKLLLHDIHEYLYLQDHSSNIGKFITENRSYFPGLLENELKEYNYIRSESQKQLKVNVVELPPRKLTLDEKRIYRIYVSTVMGKVEMLKRMIEAFDASFRGAKEIGDLTMQRNLNVTKSSIENFRNAVRLYVDSILLNKAHFVKQGEKSLSQYICSGALQKFK</sequence>
<protein>
    <submittedName>
        <fullName evidence="1">Uncharacterized protein</fullName>
    </submittedName>
</protein>
<reference evidence="1" key="1">
    <citation type="journal article" date="2019" name="MBio">
        <title>Virus Genomes from Deep Sea Sediments Expand the Ocean Megavirome and Support Independent Origins of Viral Gigantism.</title>
        <authorList>
            <person name="Backstrom D."/>
            <person name="Yutin N."/>
            <person name="Jorgensen S.L."/>
            <person name="Dharamshi J."/>
            <person name="Homa F."/>
            <person name="Zaremba-Niedwiedzka K."/>
            <person name="Spang A."/>
            <person name="Wolf Y.I."/>
            <person name="Koonin E.V."/>
            <person name="Ettema T.J."/>
        </authorList>
    </citation>
    <scope>NUCLEOTIDE SEQUENCE</scope>
</reference>
<proteinExistence type="predicted"/>
<evidence type="ECO:0000313" key="1">
    <source>
        <dbReference type="EMBL" id="QBK93366.1"/>
    </source>
</evidence>
<name>A0A481ZCH0_9VIRU</name>
<organism evidence="1">
    <name type="scientific">Pithovirus LCPAC404</name>
    <dbReference type="NCBI Taxonomy" id="2506597"/>
    <lineage>
        <taxon>Viruses</taxon>
        <taxon>Pithoviruses</taxon>
    </lineage>
</organism>